<organism evidence="1 2">
    <name type="scientific">Mycobacterium kyorinense</name>
    <dbReference type="NCBI Taxonomy" id="487514"/>
    <lineage>
        <taxon>Bacteria</taxon>
        <taxon>Bacillati</taxon>
        <taxon>Actinomycetota</taxon>
        <taxon>Actinomycetes</taxon>
        <taxon>Mycobacteriales</taxon>
        <taxon>Mycobacteriaceae</taxon>
        <taxon>Mycobacterium</taxon>
    </lineage>
</organism>
<evidence type="ECO:0000313" key="1">
    <source>
        <dbReference type="EMBL" id="ORW08662.1"/>
    </source>
</evidence>
<keyword evidence="2" id="KW-1185">Reference proteome</keyword>
<name>A0A1X1YC15_9MYCO</name>
<proteinExistence type="predicted"/>
<protein>
    <submittedName>
        <fullName evidence="1">Uncharacterized protein</fullName>
    </submittedName>
</protein>
<gene>
    <name evidence="1" type="ORF">AWC14_23285</name>
</gene>
<dbReference type="EMBL" id="LQPE01000031">
    <property type="protein sequence ID" value="ORW08662.1"/>
    <property type="molecule type" value="Genomic_DNA"/>
</dbReference>
<reference evidence="1 2" key="1">
    <citation type="submission" date="2016-01" db="EMBL/GenBank/DDBJ databases">
        <title>The new phylogeny of the genus Mycobacterium.</title>
        <authorList>
            <person name="Tarcisio F."/>
            <person name="Conor M."/>
            <person name="Antonella G."/>
            <person name="Elisabetta G."/>
            <person name="Giulia F.S."/>
            <person name="Sara T."/>
            <person name="Anna F."/>
            <person name="Clotilde B."/>
            <person name="Roberto B."/>
            <person name="Veronica D.S."/>
            <person name="Fabio R."/>
            <person name="Monica P."/>
            <person name="Olivier J."/>
            <person name="Enrico T."/>
            <person name="Nicola S."/>
        </authorList>
    </citation>
    <scope>NUCLEOTIDE SEQUENCE [LARGE SCALE GENOMIC DNA]</scope>
    <source>
        <strain evidence="1 2">DSM 45166</strain>
    </source>
</reference>
<dbReference type="RefSeq" id="WP_045376775.1">
    <property type="nucleotide sequence ID" value="NZ_BBKA01000038.1"/>
</dbReference>
<accession>A0A1X1YC15</accession>
<sequence>MSSPLRRMSEAAQFDVMFWLPPGGTDNGVWASAWAELADLERDDVDRVLALLADADIGGYVATPGGRGSRTAERIVNRLWVDSLQYHHAEDVLMTYFRAR</sequence>
<dbReference type="Proteomes" id="UP000193487">
    <property type="component" value="Unassembled WGS sequence"/>
</dbReference>
<evidence type="ECO:0000313" key="2">
    <source>
        <dbReference type="Proteomes" id="UP000193487"/>
    </source>
</evidence>
<comment type="caution">
    <text evidence="1">The sequence shown here is derived from an EMBL/GenBank/DDBJ whole genome shotgun (WGS) entry which is preliminary data.</text>
</comment>
<dbReference type="AlphaFoldDB" id="A0A1X1YC15"/>